<keyword evidence="4" id="KW-0274">FAD</keyword>
<dbReference type="SUPFAM" id="SSF51905">
    <property type="entry name" value="FAD/NAD(P)-binding domain"/>
    <property type="match status" value="1"/>
</dbReference>
<dbReference type="HAMAP" id="MF_00129">
    <property type="entry name" value="MnmG_GidA"/>
    <property type="match status" value="1"/>
</dbReference>
<dbReference type="Pfam" id="PF01134">
    <property type="entry name" value="GIDA"/>
    <property type="match status" value="2"/>
</dbReference>
<feature type="transmembrane region" description="Helical" evidence="6">
    <location>
        <begin position="242"/>
        <end position="267"/>
    </location>
</feature>
<comment type="cofactor">
    <cofactor evidence="1">
        <name>FAD</name>
        <dbReference type="ChEBI" id="CHEBI:57692"/>
    </cofactor>
</comment>
<sequence length="827" mass="92850">MATHNLNINISGRLTRHFFTPLLFIWAAPTRARTRTRVLPIRCYLRRASNFSRRFSVVPSAASASGSPGRCFLLFRSMRHFVELVVRIVLFNQLSSFCGLAEWNIDERFDVIVVGGGHAGCEAALASARLGAKTLLLTLNIDKIAWQPCNPAVGGPAKSQLVHEVDALGGEIGKVADMCYLQKRVLNTSRGPAVRALRAQTDKREYAMRMKNIVERQVISFIFHVTRYQCGSSHFSIFCTPAYWWVGVFCLLTLVFHSTISTANLCIREAMVTDILLGKNDNVEGVCTFFGMNFYAPSVVLTTGTFMSGKIWVGRTSMPAGRAGESASHGLTENLQRLGFETDRLKTGTPSRVDLRTVDFSGLEPQHGDEEVSWFSFDPDFHIEREQMCCYLTRTTKRTHQLIKDNLHETPTYGGWVEAKGPRYCPAIEDKIVRFQDKESHQIFLEPEGRNVPELYVQGFSTGLPERLQLPLLRTLPGLENCSMLRPAYAVEYDYLPAHQCYRSLMTKKVEGLFFSGQINGTTGYEEAAAQGIISGINAARHSDGKSLIVLERESSYVGTLIDDLVTKDLREPYRMLTSRSEHRLLLRSDNADSRLTPLGRELGLIDDRRWKVYQDKLARVSEEKRRLKTVRISGGDLAADVTRLSGQPVKDSSTLESLLKKPHIQYEILDKHGFGNGLLSRAEKQCVEIDIKYEGFIVRQQSQLQQMVHQQHRPLPPDLDYYAMTTLSLESREKLSKNQFIFTLTGINSEPIILRSLVVAETVRPQTIGQASRVGGVSPADITALLIILEANRRKAQEQMRHQVLASVRADSNQQSEGPLTETISS</sequence>
<dbReference type="InterPro" id="IPR040131">
    <property type="entry name" value="MnmG_N"/>
</dbReference>
<dbReference type="GO" id="GO:0030488">
    <property type="term" value="P:tRNA methylation"/>
    <property type="evidence" value="ECO:0007669"/>
    <property type="project" value="TreeGrafter"/>
</dbReference>
<dbReference type="Pfam" id="PF21680">
    <property type="entry name" value="GIDA_C_1st"/>
    <property type="match status" value="1"/>
</dbReference>
<feature type="region of interest" description="Disordered" evidence="5">
    <location>
        <begin position="808"/>
        <end position="827"/>
    </location>
</feature>
<dbReference type="Proteomes" id="UP001428341">
    <property type="component" value="Unassembled WGS sequence"/>
</dbReference>
<dbReference type="GO" id="GO:0002098">
    <property type="term" value="P:tRNA wobble uridine modification"/>
    <property type="evidence" value="ECO:0007669"/>
    <property type="project" value="InterPro"/>
</dbReference>
<evidence type="ECO:0000256" key="5">
    <source>
        <dbReference type="SAM" id="MobiDB-lite"/>
    </source>
</evidence>
<dbReference type="GO" id="GO:0050660">
    <property type="term" value="F:flavin adenine dinucleotide binding"/>
    <property type="evidence" value="ECO:0007669"/>
    <property type="project" value="InterPro"/>
</dbReference>
<comment type="caution">
    <text evidence="8">The sequence shown here is derived from an EMBL/GenBank/DDBJ whole genome shotgun (WGS) entry which is preliminary data.</text>
</comment>
<evidence type="ECO:0000313" key="9">
    <source>
        <dbReference type="Proteomes" id="UP001428341"/>
    </source>
</evidence>
<dbReference type="FunFam" id="3.50.50.60:FF:000094">
    <property type="entry name" value="tRNA uridine 5-carboxymethylaminomethyl modification enzyme MnmG"/>
    <property type="match status" value="1"/>
</dbReference>
<dbReference type="PANTHER" id="PTHR11806:SF0">
    <property type="entry name" value="PROTEIN MTO1 HOMOLOG, MITOCHONDRIAL"/>
    <property type="match status" value="1"/>
</dbReference>
<keyword evidence="6" id="KW-0472">Membrane</keyword>
<feature type="domain" description="tRNA uridine 5-carboxymethylaminomethyl modification enzyme C-terminal subdomain" evidence="7">
    <location>
        <begin position="692"/>
        <end position="788"/>
    </location>
</feature>
<dbReference type="Gene3D" id="1.10.10.1800">
    <property type="entry name" value="tRNA uridine 5-carboxymethylaminomethyl modification enzyme MnmG/GidA"/>
    <property type="match status" value="1"/>
</dbReference>
<evidence type="ECO:0000256" key="6">
    <source>
        <dbReference type="SAM" id="Phobius"/>
    </source>
</evidence>
<accession>A0AAP0N1V5</accession>
<keyword evidence="9" id="KW-1185">Reference proteome</keyword>
<dbReference type="PANTHER" id="PTHR11806">
    <property type="entry name" value="GLUCOSE INHIBITED DIVISION PROTEIN A"/>
    <property type="match status" value="1"/>
</dbReference>
<evidence type="ECO:0000256" key="4">
    <source>
        <dbReference type="ARBA" id="ARBA00022827"/>
    </source>
</evidence>
<dbReference type="EMBL" id="JBCGBO010000001">
    <property type="protein sequence ID" value="KAK9230153.1"/>
    <property type="molecule type" value="Genomic_DNA"/>
</dbReference>
<dbReference type="FunFam" id="1.10.10.1800:FF:000001">
    <property type="entry name" value="tRNA uridine 5-carboxymethylaminomethyl modification enzyme MnmG"/>
    <property type="match status" value="1"/>
</dbReference>
<evidence type="ECO:0000256" key="3">
    <source>
        <dbReference type="ARBA" id="ARBA00022694"/>
    </source>
</evidence>
<proteinExistence type="inferred from homology"/>
<dbReference type="InterPro" id="IPR026904">
    <property type="entry name" value="MnmG_C"/>
</dbReference>
<protein>
    <recommendedName>
        <fullName evidence="7">tRNA uridine 5-carboxymethylaminomethyl modification enzyme C-terminal subdomain domain-containing protein</fullName>
    </recommendedName>
</protein>
<keyword evidence="2" id="KW-0285">Flavoprotein</keyword>
<organism evidence="8 9">
    <name type="scientific">Citrus x changshan-huyou</name>
    <dbReference type="NCBI Taxonomy" id="2935761"/>
    <lineage>
        <taxon>Eukaryota</taxon>
        <taxon>Viridiplantae</taxon>
        <taxon>Streptophyta</taxon>
        <taxon>Embryophyta</taxon>
        <taxon>Tracheophyta</taxon>
        <taxon>Spermatophyta</taxon>
        <taxon>Magnoliopsida</taxon>
        <taxon>eudicotyledons</taxon>
        <taxon>Gunneridae</taxon>
        <taxon>Pentapetalae</taxon>
        <taxon>rosids</taxon>
        <taxon>malvids</taxon>
        <taxon>Sapindales</taxon>
        <taxon>Rutaceae</taxon>
        <taxon>Aurantioideae</taxon>
        <taxon>Citrus</taxon>
    </lineage>
</organism>
<dbReference type="InterPro" id="IPR004416">
    <property type="entry name" value="MnmG"/>
</dbReference>
<dbReference type="InterPro" id="IPR002218">
    <property type="entry name" value="MnmG-rel"/>
</dbReference>
<feature type="compositionally biased region" description="Polar residues" evidence="5">
    <location>
        <begin position="811"/>
        <end position="827"/>
    </location>
</feature>
<dbReference type="InterPro" id="IPR044920">
    <property type="entry name" value="MnmG_C_subdom_sf"/>
</dbReference>
<name>A0AAP0N1V5_9ROSI</name>
<evidence type="ECO:0000259" key="7">
    <source>
        <dbReference type="SMART" id="SM01228"/>
    </source>
</evidence>
<dbReference type="Gene3D" id="3.50.50.60">
    <property type="entry name" value="FAD/NAD(P)-binding domain"/>
    <property type="match status" value="3"/>
</dbReference>
<evidence type="ECO:0000313" key="8">
    <source>
        <dbReference type="EMBL" id="KAK9230153.1"/>
    </source>
</evidence>
<dbReference type="InterPro" id="IPR036188">
    <property type="entry name" value="FAD/NAD-bd_sf"/>
</dbReference>
<evidence type="ECO:0000256" key="1">
    <source>
        <dbReference type="ARBA" id="ARBA00001974"/>
    </source>
</evidence>
<dbReference type="NCBIfam" id="TIGR00136">
    <property type="entry name" value="mnmG_gidA"/>
    <property type="match status" value="1"/>
</dbReference>
<dbReference type="InterPro" id="IPR047001">
    <property type="entry name" value="MnmG_C_subdom"/>
</dbReference>
<evidence type="ECO:0000256" key="2">
    <source>
        <dbReference type="ARBA" id="ARBA00022630"/>
    </source>
</evidence>
<dbReference type="SMART" id="SM01228">
    <property type="entry name" value="GIDA_assoc_3"/>
    <property type="match status" value="1"/>
</dbReference>
<dbReference type="Pfam" id="PF13932">
    <property type="entry name" value="SAM_GIDA_C"/>
    <property type="match status" value="1"/>
</dbReference>
<reference evidence="8 9" key="1">
    <citation type="submission" date="2024-05" db="EMBL/GenBank/DDBJ databases">
        <title>Haplotype-resolved chromosome-level genome assembly of Huyou (Citrus changshanensis).</title>
        <authorList>
            <person name="Miao C."/>
            <person name="Chen W."/>
            <person name="Wu Y."/>
            <person name="Wang L."/>
            <person name="Zhao S."/>
            <person name="Grierson D."/>
            <person name="Xu C."/>
            <person name="Chen K."/>
        </authorList>
    </citation>
    <scope>NUCLEOTIDE SEQUENCE [LARGE SCALE GENOMIC DNA]</scope>
    <source>
        <strain evidence="8">01-14</strain>
        <tissue evidence="8">Leaf</tissue>
    </source>
</reference>
<keyword evidence="6" id="KW-1133">Transmembrane helix</keyword>
<keyword evidence="6" id="KW-0812">Transmembrane</keyword>
<dbReference type="InterPro" id="IPR049312">
    <property type="entry name" value="GIDA_C_N"/>
</dbReference>
<gene>
    <name evidence="8" type="ORF">WN944_023120</name>
</gene>
<keyword evidence="3" id="KW-0819">tRNA processing</keyword>
<dbReference type="Gene3D" id="1.10.150.570">
    <property type="entry name" value="GidA associated domain, C-terminal subdomain"/>
    <property type="match status" value="1"/>
</dbReference>
<dbReference type="AlphaFoldDB" id="A0AAP0N1V5"/>